<organism evidence="3">
    <name type="scientific">Acromyrmex echinatior</name>
    <name type="common">Panamanian leafcutter ant</name>
    <name type="synonym">Acromyrmex octospinosus echinatior</name>
    <dbReference type="NCBI Taxonomy" id="103372"/>
    <lineage>
        <taxon>Eukaryota</taxon>
        <taxon>Metazoa</taxon>
        <taxon>Ecdysozoa</taxon>
        <taxon>Arthropoda</taxon>
        <taxon>Hexapoda</taxon>
        <taxon>Insecta</taxon>
        <taxon>Pterygota</taxon>
        <taxon>Neoptera</taxon>
        <taxon>Endopterygota</taxon>
        <taxon>Hymenoptera</taxon>
        <taxon>Apocrita</taxon>
        <taxon>Aculeata</taxon>
        <taxon>Formicoidea</taxon>
        <taxon>Formicidae</taxon>
        <taxon>Myrmicinae</taxon>
        <taxon>Acromyrmex</taxon>
    </lineage>
</organism>
<sequence length="239" mass="25796">MVAKQDASHSAIADHHPSAIPRPRAVLVLCQCVCGDGSGSGSNSDSQFVVATSTYLSEPGREPPPSASEHAAHSRCAVAITATQLFEHHSRSVYPRRTTAKTRSEQVLSRRQEIRGGGPGVSPDISLCACVSRLARNRPFPPFGPRSCSILLDDPHLRLFVTIPVLVFPSSNRDSLGVTTAGSLIRHRGRVLVVDVIVTGMERRDGGEGGATERGWWRVSLPLCEDSGLSCQVQLRWSR</sequence>
<proteinExistence type="predicted"/>
<reference evidence="2" key="1">
    <citation type="submission" date="2011-02" db="EMBL/GenBank/DDBJ databases">
        <title>The genome of the leaf-cutting ant Acromyrmex echinatior suggests key adaptations to social evolution and fungus farming.</title>
        <authorList>
            <person name="Nygaard S."/>
            <person name="Zhang G."/>
        </authorList>
    </citation>
    <scope>NUCLEOTIDE SEQUENCE</scope>
</reference>
<dbReference type="EMBL" id="GL888243">
    <property type="protein sequence ID" value="EGI64045.1"/>
    <property type="molecule type" value="Genomic_DNA"/>
</dbReference>
<accession>F4WPF0</accession>
<gene>
    <name evidence="2" type="ORF">G5I_07627</name>
</gene>
<feature type="region of interest" description="Disordered" evidence="1">
    <location>
        <begin position="91"/>
        <end position="120"/>
    </location>
</feature>
<dbReference type="Proteomes" id="UP000007755">
    <property type="component" value="Unassembled WGS sequence"/>
</dbReference>
<keyword evidence="3" id="KW-1185">Reference proteome</keyword>
<evidence type="ECO:0000256" key="1">
    <source>
        <dbReference type="SAM" id="MobiDB-lite"/>
    </source>
</evidence>
<protein>
    <submittedName>
        <fullName evidence="2">Uncharacterized protein</fullName>
    </submittedName>
</protein>
<evidence type="ECO:0000313" key="2">
    <source>
        <dbReference type="EMBL" id="EGI64045.1"/>
    </source>
</evidence>
<evidence type="ECO:0000313" key="3">
    <source>
        <dbReference type="Proteomes" id="UP000007755"/>
    </source>
</evidence>
<name>F4WPF0_ACREC</name>
<dbReference type="AlphaFoldDB" id="F4WPF0"/>
<dbReference type="InParanoid" id="F4WPF0"/>
<feature type="compositionally biased region" description="Basic and acidic residues" evidence="1">
    <location>
        <begin position="102"/>
        <end position="114"/>
    </location>
</feature>